<dbReference type="CDD" id="cd16664">
    <property type="entry name" value="RING-Ubox_PUB"/>
    <property type="match status" value="1"/>
</dbReference>
<dbReference type="SUPFAM" id="SSF48371">
    <property type="entry name" value="ARM repeat"/>
    <property type="match status" value="2"/>
</dbReference>
<dbReference type="InterPro" id="IPR016024">
    <property type="entry name" value="ARM-type_fold"/>
</dbReference>
<dbReference type="GO" id="GO:0016567">
    <property type="term" value="P:protein ubiquitination"/>
    <property type="evidence" value="ECO:0007669"/>
    <property type="project" value="InterPro"/>
</dbReference>
<dbReference type="InterPro" id="IPR045210">
    <property type="entry name" value="RING-Ubox_PUB"/>
</dbReference>
<evidence type="ECO:0000256" key="2">
    <source>
        <dbReference type="ARBA" id="ARBA00004906"/>
    </source>
</evidence>
<dbReference type="InterPro" id="IPR013083">
    <property type="entry name" value="Znf_RING/FYVE/PHD"/>
</dbReference>
<protein>
    <recommendedName>
        <fullName evidence="3">RING-type E3 ubiquitin transferase</fullName>
        <ecNumber evidence="3">2.3.2.27</ecNumber>
    </recommendedName>
</protein>
<evidence type="ECO:0000256" key="4">
    <source>
        <dbReference type="ARBA" id="ARBA00022679"/>
    </source>
</evidence>
<comment type="pathway">
    <text evidence="2">Protein modification; protein ubiquitination.</text>
</comment>
<accession>A0AAP0DM99</accession>
<gene>
    <name evidence="7" type="ORF">SSX86_003563</name>
</gene>
<keyword evidence="8" id="KW-1185">Reference proteome</keyword>
<evidence type="ECO:0000256" key="3">
    <source>
        <dbReference type="ARBA" id="ARBA00012483"/>
    </source>
</evidence>
<evidence type="ECO:0000256" key="1">
    <source>
        <dbReference type="ARBA" id="ARBA00000900"/>
    </source>
</evidence>
<feature type="domain" description="U-box" evidence="6">
    <location>
        <begin position="253"/>
        <end position="327"/>
    </location>
</feature>
<dbReference type="EMBL" id="JBCNJP010000007">
    <property type="protein sequence ID" value="KAK9075242.1"/>
    <property type="molecule type" value="Genomic_DNA"/>
</dbReference>
<name>A0AAP0DM99_9ASTR</name>
<dbReference type="PANTHER" id="PTHR45958">
    <property type="entry name" value="RING-TYPE E3 UBIQUITIN TRANSFERASE"/>
    <property type="match status" value="1"/>
</dbReference>
<dbReference type="PANTHER" id="PTHR45958:SF8">
    <property type="entry name" value="U-BOX DOMAIN-CONTAINING PROTEIN 44-LIKE"/>
    <property type="match status" value="1"/>
</dbReference>
<organism evidence="7 8">
    <name type="scientific">Deinandra increscens subsp. villosa</name>
    <dbReference type="NCBI Taxonomy" id="3103831"/>
    <lineage>
        <taxon>Eukaryota</taxon>
        <taxon>Viridiplantae</taxon>
        <taxon>Streptophyta</taxon>
        <taxon>Embryophyta</taxon>
        <taxon>Tracheophyta</taxon>
        <taxon>Spermatophyta</taxon>
        <taxon>Magnoliopsida</taxon>
        <taxon>eudicotyledons</taxon>
        <taxon>Gunneridae</taxon>
        <taxon>Pentapetalae</taxon>
        <taxon>asterids</taxon>
        <taxon>campanulids</taxon>
        <taxon>Asterales</taxon>
        <taxon>Asteraceae</taxon>
        <taxon>Asteroideae</taxon>
        <taxon>Heliantheae alliance</taxon>
        <taxon>Madieae</taxon>
        <taxon>Madiinae</taxon>
        <taxon>Deinandra</taxon>
    </lineage>
</organism>
<evidence type="ECO:0000313" key="8">
    <source>
        <dbReference type="Proteomes" id="UP001408789"/>
    </source>
</evidence>
<dbReference type="SMART" id="SM00504">
    <property type="entry name" value="Ubox"/>
    <property type="match status" value="1"/>
</dbReference>
<proteinExistence type="predicted"/>
<dbReference type="EC" id="2.3.2.27" evidence="3"/>
<dbReference type="InterPro" id="IPR003613">
    <property type="entry name" value="Ubox_domain"/>
</dbReference>
<dbReference type="PROSITE" id="PS51698">
    <property type="entry name" value="U_BOX"/>
    <property type="match status" value="1"/>
</dbReference>
<dbReference type="GO" id="GO:0061630">
    <property type="term" value="F:ubiquitin protein ligase activity"/>
    <property type="evidence" value="ECO:0007669"/>
    <property type="project" value="UniProtKB-EC"/>
</dbReference>
<dbReference type="InterPro" id="IPR011989">
    <property type="entry name" value="ARM-like"/>
</dbReference>
<dbReference type="InterPro" id="IPR000225">
    <property type="entry name" value="Armadillo"/>
</dbReference>
<evidence type="ECO:0000313" key="7">
    <source>
        <dbReference type="EMBL" id="KAK9075242.1"/>
    </source>
</evidence>
<comment type="caution">
    <text evidence="7">The sequence shown here is derived from an EMBL/GenBank/DDBJ whole genome shotgun (WGS) entry which is preliminary data.</text>
</comment>
<dbReference type="Gene3D" id="1.25.10.10">
    <property type="entry name" value="Leucine-rich Repeat Variant"/>
    <property type="match status" value="3"/>
</dbReference>
<dbReference type="SUPFAM" id="SSF57850">
    <property type="entry name" value="RING/U-box"/>
    <property type="match status" value="1"/>
</dbReference>
<dbReference type="Proteomes" id="UP001408789">
    <property type="component" value="Unassembled WGS sequence"/>
</dbReference>
<keyword evidence="4" id="KW-0808">Transferase</keyword>
<dbReference type="Pfam" id="PF04564">
    <property type="entry name" value="U-box"/>
    <property type="match status" value="1"/>
</dbReference>
<reference evidence="7 8" key="1">
    <citation type="submission" date="2024-04" db="EMBL/GenBank/DDBJ databases">
        <title>The reference genome of an endangered Asteraceae, Deinandra increscens subsp. villosa, native to the Central Coast of California.</title>
        <authorList>
            <person name="Guilliams M."/>
            <person name="Hasenstab-Lehman K."/>
            <person name="Meyer R."/>
            <person name="Mcevoy S."/>
        </authorList>
    </citation>
    <scope>NUCLEOTIDE SEQUENCE [LARGE SCALE GENOMIC DNA]</scope>
    <source>
        <tissue evidence="7">Leaf</tissue>
    </source>
</reference>
<sequence length="998" mass="110228">MATSNAPPSDLLLSEVIQTIFEAIHATKNVHLQNENFKKLSLYLEKTAFILQELIKLDINDSGSLLSAINELNKHVSEAKTLADQYTNMNRIYLLLNSKKTVTSLEKNTKDLGAALNLFAPLIPANGVGEEIVNLSKIMSDSKYRITFAEDDIMDKIELAIRERNVDRSYANNLLVSIADAVGISTEQSVLRTEYEGFRHEMEKMETTADVPETLQIEQIVGLLGKADIIATAEEREKKYFSKRNSLGRQPLEPLQSFYCPITGDVMEDPVETPTGHSFERGAIEKWLTEENSLCPVTKTPLKSSALRTNKTLRQSIEEWRDRNTMIVIGSMKSRILSEDEEEVIICLGKLKVLILERDLHQEWVMMEDYLPVLVSLLSTKNSEIRSHVLVILRILATNHDDRKESIAKTDDAIKLIACSLARKIEESKLALQLLTALSDNDLARNMIANTQGCILLLVTMSGSDDPQAANDAKQLLDNLSSVNQNIVQMAKANYFGPLLHLLASGPESVQLLMVETLSELEMTDHGKLMVCENGTIELLIPMLSHNDIDMKKAAILALEKLSGVPQNGLEMIRQNATEILLGILFRESLSNPILVEKIVAIVMNLALSLTSPEADQMENLFLESEEDVFKLFSLISLNGPNVQQNVLRTFLAVCQSASGLNIRNTLRKICSVQVLVQLCEHENQTVRSNSVKLFCTLTKDGDDEAFMEHVGPKCVDTLLKITNTSDSIEEAVAAMQIISNLPRKPQMTQWIHEAGALRVIISILSNHFHKPEIMVESASGALCRFTISSNQELQKKVAETGVIPVIISLLDSGSGLTKKNIAVSLGQFSESSNSLTRPVEQKSSLFACCFGSPDMGCAVHSGICTTESSFCLLEANAINPLVKVLDEPDFGACEAALDALLTLVNGEQLQKGSKVLEGGGAVAKMVKLLSSPSVRLQEKALVALERIFRLPEYKQKYKMSAQMPLVEITQRGSSGMKSVAAKILAHLNVLHEQSSFF</sequence>
<dbReference type="Gene3D" id="3.30.40.10">
    <property type="entry name" value="Zinc/RING finger domain, C3HC4 (zinc finger)"/>
    <property type="match status" value="1"/>
</dbReference>
<comment type="catalytic activity">
    <reaction evidence="1">
        <text>S-ubiquitinyl-[E2 ubiquitin-conjugating enzyme]-L-cysteine + [acceptor protein]-L-lysine = [E2 ubiquitin-conjugating enzyme]-L-cysteine + N(6)-ubiquitinyl-[acceptor protein]-L-lysine.</text>
        <dbReference type="EC" id="2.3.2.27"/>
    </reaction>
</comment>
<keyword evidence="5" id="KW-0677">Repeat</keyword>
<evidence type="ECO:0000256" key="5">
    <source>
        <dbReference type="ARBA" id="ARBA00022737"/>
    </source>
</evidence>
<evidence type="ECO:0000259" key="6">
    <source>
        <dbReference type="PROSITE" id="PS51698"/>
    </source>
</evidence>
<dbReference type="SMART" id="SM00185">
    <property type="entry name" value="ARM"/>
    <property type="match status" value="7"/>
</dbReference>
<dbReference type="InterPro" id="IPR052608">
    <property type="entry name" value="U-box_domain_protein"/>
</dbReference>
<dbReference type="AlphaFoldDB" id="A0AAP0DM99"/>